<reference evidence="2 3" key="1">
    <citation type="submission" date="2014-06" db="EMBL/GenBank/DDBJ databases">
        <title>Evolutionary Origins and Diversification of the Mycorrhizal Mutualists.</title>
        <authorList>
            <consortium name="DOE Joint Genome Institute"/>
            <consortium name="Mycorrhizal Genomics Consortium"/>
            <person name="Kohler A."/>
            <person name="Kuo A."/>
            <person name="Nagy L.G."/>
            <person name="Floudas D."/>
            <person name="Copeland A."/>
            <person name="Barry K.W."/>
            <person name="Cichocki N."/>
            <person name="Veneault-Fourrey C."/>
            <person name="LaButti K."/>
            <person name="Lindquist E.A."/>
            <person name="Lipzen A."/>
            <person name="Lundell T."/>
            <person name="Morin E."/>
            <person name="Murat C."/>
            <person name="Riley R."/>
            <person name="Ohm R."/>
            <person name="Sun H."/>
            <person name="Tunlid A."/>
            <person name="Henrissat B."/>
            <person name="Grigoriev I.V."/>
            <person name="Hibbett D.S."/>
            <person name="Martin F."/>
        </authorList>
    </citation>
    <scope>NUCLEOTIDE SEQUENCE [LARGE SCALE GENOMIC DNA]</scope>
    <source>
        <strain evidence="2 3">FD-325 SS-3</strain>
    </source>
</reference>
<dbReference type="OrthoDB" id="2803094at2759"/>
<feature type="region of interest" description="Disordered" evidence="1">
    <location>
        <begin position="285"/>
        <end position="456"/>
    </location>
</feature>
<feature type="compositionally biased region" description="Basic and acidic residues" evidence="1">
    <location>
        <begin position="285"/>
        <end position="296"/>
    </location>
</feature>
<dbReference type="Proteomes" id="UP000053263">
    <property type="component" value="Unassembled WGS sequence"/>
</dbReference>
<evidence type="ECO:0000256" key="1">
    <source>
        <dbReference type="SAM" id="MobiDB-lite"/>
    </source>
</evidence>
<feature type="compositionally biased region" description="Low complexity" evidence="1">
    <location>
        <begin position="447"/>
        <end position="456"/>
    </location>
</feature>
<sequence length="456" mass="50644">MKTKLFDLLYATPPFPRPPMYSSKTASSTRDVAGFEYAYTSKQKLDGVVFQSSLVEQLLPKARLWVNHLEVDDKSKRHAWWFYKVSPKGTHLGMPKIIHGEPDSSKWFDDILNKPALHALRARIANRLTEESNPFNANLGISSCHGKKGFPTPDFGLWDGVVMTLTEELKTDNSCPANTFQSLQTVRNNPDDPRRPLAVPFDWPVNDGSHVPKDTRILVQVFSQMISYNVQYAILSSYISTIFFFLKRVNDKNILYMSETYDSEHITPAHVFAWMAQAMGAIPDSDFKTPDPDMRHIIGRVHPGNKPGARTDVVDGPQNNAPQNNAPQNNAPPDNAPQDTSNEATPRPRRQTTQTGARTRSQTDRDDTPSKAGPSRLSRGTSNKRSRTASGDHTDTDDSPSKAGPSRTPKAKVSKRMRLEDGSALQRFTRRADRDGDDDGDGGGPSAAGPSRSTRV</sequence>
<protein>
    <submittedName>
        <fullName evidence="2">Uncharacterized protein</fullName>
    </submittedName>
</protein>
<keyword evidence="3" id="KW-1185">Reference proteome</keyword>
<evidence type="ECO:0000313" key="2">
    <source>
        <dbReference type="EMBL" id="KII83795.1"/>
    </source>
</evidence>
<name>A0A0C9SWL9_PLICR</name>
<feature type="compositionally biased region" description="Low complexity" evidence="1">
    <location>
        <begin position="351"/>
        <end position="360"/>
    </location>
</feature>
<dbReference type="EMBL" id="KN832574">
    <property type="protein sequence ID" value="KII83795.1"/>
    <property type="molecule type" value="Genomic_DNA"/>
</dbReference>
<dbReference type="AlphaFoldDB" id="A0A0C9SWL9"/>
<dbReference type="HOGENOM" id="CLU_600079_0_0_1"/>
<feature type="compositionally biased region" description="Low complexity" evidence="1">
    <location>
        <begin position="317"/>
        <end position="339"/>
    </location>
</feature>
<organism evidence="2 3">
    <name type="scientific">Plicaturopsis crispa FD-325 SS-3</name>
    <dbReference type="NCBI Taxonomy" id="944288"/>
    <lineage>
        <taxon>Eukaryota</taxon>
        <taxon>Fungi</taxon>
        <taxon>Dikarya</taxon>
        <taxon>Basidiomycota</taxon>
        <taxon>Agaricomycotina</taxon>
        <taxon>Agaricomycetes</taxon>
        <taxon>Agaricomycetidae</taxon>
        <taxon>Amylocorticiales</taxon>
        <taxon>Amylocorticiaceae</taxon>
        <taxon>Plicatura</taxon>
        <taxon>Plicaturopsis crispa</taxon>
    </lineage>
</organism>
<proteinExistence type="predicted"/>
<evidence type="ECO:0000313" key="3">
    <source>
        <dbReference type="Proteomes" id="UP000053263"/>
    </source>
</evidence>
<accession>A0A0C9SWL9</accession>
<feature type="compositionally biased region" description="Basic and acidic residues" evidence="1">
    <location>
        <begin position="390"/>
        <end position="400"/>
    </location>
</feature>
<gene>
    <name evidence="2" type="ORF">PLICRDRAFT_442021</name>
</gene>